<evidence type="ECO:0000256" key="1">
    <source>
        <dbReference type="ARBA" id="ARBA00022670"/>
    </source>
</evidence>
<feature type="region of interest" description="Disordered" evidence="4">
    <location>
        <begin position="171"/>
        <end position="238"/>
    </location>
</feature>
<evidence type="ECO:0000256" key="3">
    <source>
        <dbReference type="ARBA" id="ARBA00022825"/>
    </source>
</evidence>
<keyword evidence="6" id="KW-1185">Reference proteome</keyword>
<feature type="compositionally biased region" description="Polar residues" evidence="4">
    <location>
        <begin position="505"/>
        <end position="518"/>
    </location>
</feature>
<dbReference type="AlphaFoldDB" id="A0AAE0BK22"/>
<feature type="non-terminal residue" evidence="5">
    <location>
        <position position="1"/>
    </location>
</feature>
<gene>
    <name evidence="5" type="ORF">CYMTET_52585</name>
</gene>
<feature type="compositionally biased region" description="Low complexity" evidence="4">
    <location>
        <begin position="383"/>
        <end position="392"/>
    </location>
</feature>
<evidence type="ECO:0000256" key="2">
    <source>
        <dbReference type="ARBA" id="ARBA00022801"/>
    </source>
</evidence>
<organism evidence="5 6">
    <name type="scientific">Cymbomonas tetramitiformis</name>
    <dbReference type="NCBI Taxonomy" id="36881"/>
    <lineage>
        <taxon>Eukaryota</taxon>
        <taxon>Viridiplantae</taxon>
        <taxon>Chlorophyta</taxon>
        <taxon>Pyramimonadophyceae</taxon>
        <taxon>Pyramimonadales</taxon>
        <taxon>Pyramimonadaceae</taxon>
        <taxon>Cymbomonas</taxon>
    </lineage>
</organism>
<keyword evidence="3" id="KW-0720">Serine protease</keyword>
<feature type="region of interest" description="Disordered" evidence="4">
    <location>
        <begin position="251"/>
        <end position="401"/>
    </location>
</feature>
<proteinExistence type="predicted"/>
<comment type="caution">
    <text evidence="5">The sequence shown here is derived from an EMBL/GenBank/DDBJ whole genome shotgun (WGS) entry which is preliminary data.</text>
</comment>
<feature type="region of interest" description="Disordered" evidence="4">
    <location>
        <begin position="485"/>
        <end position="642"/>
    </location>
</feature>
<name>A0AAE0BK22_9CHLO</name>
<protein>
    <submittedName>
        <fullName evidence="5">Uncharacterized protein</fullName>
    </submittedName>
</protein>
<reference evidence="5 6" key="1">
    <citation type="journal article" date="2015" name="Genome Biol. Evol.">
        <title>Comparative Genomics of a Bacterivorous Green Alga Reveals Evolutionary Causalities and Consequences of Phago-Mixotrophic Mode of Nutrition.</title>
        <authorList>
            <person name="Burns J.A."/>
            <person name="Paasch A."/>
            <person name="Narechania A."/>
            <person name="Kim E."/>
        </authorList>
    </citation>
    <scope>NUCLEOTIDE SEQUENCE [LARGE SCALE GENOMIC DNA]</scope>
    <source>
        <strain evidence="5 6">PLY_AMNH</strain>
    </source>
</reference>
<feature type="region of interest" description="Disordered" evidence="4">
    <location>
        <begin position="118"/>
        <end position="144"/>
    </location>
</feature>
<evidence type="ECO:0000313" key="6">
    <source>
        <dbReference type="Proteomes" id="UP001190700"/>
    </source>
</evidence>
<evidence type="ECO:0000256" key="4">
    <source>
        <dbReference type="SAM" id="MobiDB-lite"/>
    </source>
</evidence>
<feature type="compositionally biased region" description="Low complexity" evidence="4">
    <location>
        <begin position="195"/>
        <end position="238"/>
    </location>
</feature>
<sequence>VGSRGSQLKTSVSECLFFLQESAQMMQKRDEQLYAEILEQSHNSIQEKHRRHRKELKHIKPKASYKPTDSLCLLAQSAQKVQIPEGRDVEVNKGKSMIGTSLANKRWKRSMSVVVEQLPKTEPLEPDVGDISLPSSGASTPRPLKDVVSHLDKAGIFIPAPIRVEKKVVPSPYPKPFQRPANTPPSETSPPPRAPSSSTSSSAVTPSRYLSWSPSGTSNSSPVAAGSPGALVASPSAPSLSPQKLRLIAFPRPSSAAPMPKVLASTRQLVTQPQSPSSNPTSPSRPLTLFSSPSSYAPSITSPSTPGSGCNSPAKVSQAPTARTTSGPHSPSFNFRRQDITSGNLQRSAQARSGGRQPGREPSPKAGTGAKLSSAPSVRPLRSSRMSGGSSSELHRSAKSLELPVEEPGAHARAAELDAFLQDNSTSSIIRRMMDPGNSSIVANALRNPAIEPPTAQTIQAVRARKAFLQYKERKGAFNTVLRMSGILAEPVTAPPKKKRGASPGKSQQKARLHSGSTGVQAQQQAEGQVQEAGGAACPPTHSGDDTVPHASQEVELAGQEQPTESEQQQAEGQVQEAGGAAMPTTHSGDDSAQCSPWVAQSLLPEEEEQHQQQPTESEQPKEGQDLADTDTSLTNMPDVPL</sequence>
<dbReference type="GO" id="GO:0008236">
    <property type="term" value="F:serine-type peptidase activity"/>
    <property type="evidence" value="ECO:0007669"/>
    <property type="project" value="UniProtKB-KW"/>
</dbReference>
<feature type="compositionally biased region" description="Low complexity" evidence="4">
    <location>
        <begin position="519"/>
        <end position="537"/>
    </location>
</feature>
<dbReference type="PROSITE" id="PS00138">
    <property type="entry name" value="SUBTILASE_SER"/>
    <property type="match status" value="1"/>
</dbReference>
<feature type="compositionally biased region" description="Low complexity" evidence="4">
    <location>
        <begin position="567"/>
        <end position="582"/>
    </location>
</feature>
<feature type="compositionally biased region" description="Polar residues" evidence="4">
    <location>
        <begin position="585"/>
        <end position="595"/>
    </location>
</feature>
<feature type="compositionally biased region" description="Low complexity" evidence="4">
    <location>
        <begin position="271"/>
        <end position="309"/>
    </location>
</feature>
<accession>A0AAE0BK22</accession>
<keyword evidence="2" id="KW-0378">Hydrolase</keyword>
<feature type="compositionally biased region" description="Polar residues" evidence="4">
    <location>
        <begin position="310"/>
        <end position="351"/>
    </location>
</feature>
<dbReference type="Proteomes" id="UP001190700">
    <property type="component" value="Unassembled WGS sequence"/>
</dbReference>
<dbReference type="EMBL" id="LGRX02034639">
    <property type="protein sequence ID" value="KAK3237333.1"/>
    <property type="molecule type" value="Genomic_DNA"/>
</dbReference>
<dbReference type="GO" id="GO:0006508">
    <property type="term" value="P:proteolysis"/>
    <property type="evidence" value="ECO:0007669"/>
    <property type="project" value="UniProtKB-KW"/>
</dbReference>
<evidence type="ECO:0000313" key="5">
    <source>
        <dbReference type="EMBL" id="KAK3237333.1"/>
    </source>
</evidence>
<dbReference type="InterPro" id="IPR023828">
    <property type="entry name" value="Peptidase_S8_Ser-AS"/>
</dbReference>
<keyword evidence="1" id="KW-0645">Protease</keyword>